<evidence type="ECO:0000313" key="1">
    <source>
        <dbReference type="EMBL" id="MBC5713916.1"/>
    </source>
</evidence>
<protein>
    <recommendedName>
        <fullName evidence="3">Cytidylate kinase-like family protein</fullName>
    </recommendedName>
</protein>
<gene>
    <name evidence="1" type="ORF">H8S17_06760</name>
</gene>
<evidence type="ECO:0008006" key="3">
    <source>
        <dbReference type="Google" id="ProtNLM"/>
    </source>
</evidence>
<dbReference type="InterPro" id="IPR027417">
    <property type="entry name" value="P-loop_NTPase"/>
</dbReference>
<proteinExistence type="predicted"/>
<reference evidence="1" key="1">
    <citation type="submission" date="2020-08" db="EMBL/GenBank/DDBJ databases">
        <title>Genome public.</title>
        <authorList>
            <person name="Liu C."/>
            <person name="Sun Q."/>
        </authorList>
    </citation>
    <scope>NUCLEOTIDE SEQUENCE</scope>
    <source>
        <strain evidence="1">BX1005</strain>
    </source>
</reference>
<dbReference type="AlphaFoldDB" id="A0A923RSQ3"/>
<evidence type="ECO:0000313" key="2">
    <source>
        <dbReference type="Proteomes" id="UP000606720"/>
    </source>
</evidence>
<organism evidence="1 2">
    <name type="scientific">Roseburia zhanii</name>
    <dbReference type="NCBI Taxonomy" id="2763064"/>
    <lineage>
        <taxon>Bacteria</taxon>
        <taxon>Bacillati</taxon>
        <taxon>Bacillota</taxon>
        <taxon>Clostridia</taxon>
        <taxon>Lachnospirales</taxon>
        <taxon>Lachnospiraceae</taxon>
        <taxon>Roseburia</taxon>
    </lineage>
</organism>
<name>A0A923RSQ3_9FIRM</name>
<comment type="caution">
    <text evidence="1">The sequence shown here is derived from an EMBL/GenBank/DDBJ whole genome shotgun (WGS) entry which is preliminary data.</text>
</comment>
<sequence>MAGADVIRFVPPLTITEDDIHKAMDMHGIRVCGYIRWSDRIYINVFCKSVAEVVWIFCSNLYKTDAVKMITEVDKARDAYHKKYAKFLPSDIEHKDLLIDSSLLGAEGTAKVIAGIVREKFNV</sequence>
<dbReference type="RefSeq" id="WP_186866704.1">
    <property type="nucleotide sequence ID" value="NZ_JACOPH010000004.1"/>
</dbReference>
<dbReference type="EMBL" id="JACOPH010000004">
    <property type="protein sequence ID" value="MBC5713916.1"/>
    <property type="molecule type" value="Genomic_DNA"/>
</dbReference>
<dbReference type="Gene3D" id="3.40.50.300">
    <property type="entry name" value="P-loop containing nucleotide triphosphate hydrolases"/>
    <property type="match status" value="1"/>
</dbReference>
<accession>A0A923RSQ3</accession>
<keyword evidence="2" id="KW-1185">Reference proteome</keyword>
<dbReference type="Proteomes" id="UP000606720">
    <property type="component" value="Unassembled WGS sequence"/>
</dbReference>